<name>H2C429_9CREN</name>
<feature type="transmembrane region" description="Helical" evidence="1">
    <location>
        <begin position="12"/>
        <end position="32"/>
    </location>
</feature>
<dbReference type="RefSeq" id="WP_009071880.1">
    <property type="nucleotide sequence ID" value="NZ_JH597761.1"/>
</dbReference>
<reference evidence="2 3" key="1">
    <citation type="submission" date="2012-01" db="EMBL/GenBank/DDBJ databases">
        <title>Improved High-Quality Draft sequence of Metallosphaera yellowstonensis MK1.</title>
        <authorList>
            <consortium name="US DOE Joint Genome Institute"/>
            <person name="Lucas S."/>
            <person name="Han J."/>
            <person name="Cheng J.-F."/>
            <person name="Goodwin L."/>
            <person name="Pitluck S."/>
            <person name="Peters L."/>
            <person name="Teshima H."/>
            <person name="Detter J.C."/>
            <person name="Han C."/>
            <person name="Tapia R."/>
            <person name="Land M."/>
            <person name="Hauser L."/>
            <person name="Kyrpides N."/>
            <person name="Kozubal M."/>
            <person name="Macur R.E."/>
            <person name="Jay Z."/>
            <person name="Inskeep W."/>
            <person name="Woyke T."/>
        </authorList>
    </citation>
    <scope>NUCLEOTIDE SEQUENCE [LARGE SCALE GENOMIC DNA]</scope>
    <source>
        <strain evidence="2 3">MK1</strain>
    </source>
</reference>
<keyword evidence="1" id="KW-0812">Transmembrane</keyword>
<dbReference type="OrthoDB" id="36914at2157"/>
<dbReference type="AlphaFoldDB" id="H2C429"/>
<evidence type="ECO:0000313" key="2">
    <source>
        <dbReference type="EMBL" id="EHP70924.1"/>
    </source>
</evidence>
<keyword evidence="1" id="KW-0472">Membrane</keyword>
<feature type="transmembrane region" description="Helical" evidence="1">
    <location>
        <begin position="322"/>
        <end position="342"/>
    </location>
</feature>
<feature type="transmembrane region" description="Helical" evidence="1">
    <location>
        <begin position="72"/>
        <end position="92"/>
    </location>
</feature>
<keyword evidence="1" id="KW-1133">Transmembrane helix</keyword>
<feature type="transmembrane region" description="Helical" evidence="1">
    <location>
        <begin position="44"/>
        <end position="66"/>
    </location>
</feature>
<feature type="transmembrane region" description="Helical" evidence="1">
    <location>
        <begin position="104"/>
        <end position="123"/>
    </location>
</feature>
<evidence type="ECO:0000313" key="3">
    <source>
        <dbReference type="Proteomes" id="UP000003980"/>
    </source>
</evidence>
<feature type="transmembrane region" description="Helical" evidence="1">
    <location>
        <begin position="461"/>
        <end position="481"/>
    </location>
</feature>
<sequence>MILVRKEDVSWLSVGLAFLSVTFSFGLNLTLGRTTFLHLLYSPLLAQLLVIASALALSTRMGYYVFSLPIAFLSYLVPVEYVSLVVLLIAVSSVRALPTFAREILLAIDAFGLTYVIFALLGIRLNPLAIPMAVVQAGAPILIPVVLFAGILYGLKVRGEDVEPQSINPVLAVLLGLVITLIPMTQLNSLHVPETVDWRYYSQWWESPTMGWFFFSRPLYLLMFFPFARLLGPSIMGELQLPVLTVLLWISSYKLGEAVKPGLGPLSSFMAVVSPTLLTFLYSGLQANLFSISLMYLSLAYIIEGKVWQSVLTSYVSMFSHIYAWAQIEGGILLFCLISFLLTRKIGKPLKTYVLFTSFPFILGFSLILTGFFSVPVGFSTSNYFTQVAFLSWGTINTFLYYLIVVYGMNSTPRIMFVIYSSSILATLFLGVVQNLIIDLPLFIPASLGISKLREDVRTPLLLFLALWALFMSLNSFPYVFQGVTI</sequence>
<proteinExistence type="predicted"/>
<dbReference type="eggNOG" id="arCOG07317">
    <property type="taxonomic scope" value="Archaea"/>
</dbReference>
<dbReference type="STRING" id="671065.MetMK1DRAFT_00014280"/>
<feature type="transmembrane region" description="Helical" evidence="1">
    <location>
        <begin position="417"/>
        <end position="438"/>
    </location>
</feature>
<feature type="transmembrane region" description="Helical" evidence="1">
    <location>
        <begin position="384"/>
        <end position="405"/>
    </location>
</feature>
<dbReference type="Proteomes" id="UP000003980">
    <property type="component" value="Unassembled WGS sequence"/>
</dbReference>
<feature type="transmembrane region" description="Helical" evidence="1">
    <location>
        <begin position="209"/>
        <end position="227"/>
    </location>
</feature>
<feature type="transmembrane region" description="Helical" evidence="1">
    <location>
        <begin position="354"/>
        <end position="378"/>
    </location>
</feature>
<feature type="transmembrane region" description="Helical" evidence="1">
    <location>
        <begin position="129"/>
        <end position="155"/>
    </location>
</feature>
<gene>
    <name evidence="2" type="ORF">MetMK1DRAFT_00014280</name>
</gene>
<keyword evidence="3" id="KW-1185">Reference proteome</keyword>
<dbReference type="HOGENOM" id="CLU_557385_0_0_2"/>
<protein>
    <submittedName>
        <fullName evidence="2">Uncharacterized protein</fullName>
    </submittedName>
</protein>
<accession>H2C429</accession>
<evidence type="ECO:0000256" key="1">
    <source>
        <dbReference type="SAM" id="Phobius"/>
    </source>
</evidence>
<organism evidence="2 3">
    <name type="scientific">Metallosphaera yellowstonensis MK1</name>
    <dbReference type="NCBI Taxonomy" id="671065"/>
    <lineage>
        <taxon>Archaea</taxon>
        <taxon>Thermoproteota</taxon>
        <taxon>Thermoprotei</taxon>
        <taxon>Sulfolobales</taxon>
        <taxon>Sulfolobaceae</taxon>
        <taxon>Metallosphaera</taxon>
    </lineage>
</organism>
<dbReference type="EMBL" id="JH597761">
    <property type="protein sequence ID" value="EHP70924.1"/>
    <property type="molecule type" value="Genomic_DNA"/>
</dbReference>
<feature type="transmembrane region" description="Helical" evidence="1">
    <location>
        <begin position="167"/>
        <end position="189"/>
    </location>
</feature>